<dbReference type="GO" id="GO:0030983">
    <property type="term" value="F:mismatched DNA binding"/>
    <property type="evidence" value="ECO:0007669"/>
    <property type="project" value="InterPro"/>
</dbReference>
<keyword evidence="1" id="KW-0699">rRNA-binding</keyword>
<evidence type="ECO:0000256" key="4">
    <source>
        <dbReference type="ARBA" id="ARBA00022840"/>
    </source>
</evidence>
<dbReference type="AlphaFoldDB" id="F9DML0"/>
<organism evidence="8 9">
    <name type="scientific">Sporosarcina newyorkensis 2681</name>
    <dbReference type="NCBI Taxonomy" id="1027292"/>
    <lineage>
        <taxon>Bacteria</taxon>
        <taxon>Bacillati</taxon>
        <taxon>Bacillota</taxon>
        <taxon>Bacilli</taxon>
        <taxon>Bacillales</taxon>
        <taxon>Caryophanaceae</taxon>
        <taxon>Sporosarcina</taxon>
    </lineage>
</organism>
<dbReference type="PIRSF" id="PIRSF005814">
    <property type="entry name" value="MutS_YshD"/>
    <property type="match status" value="1"/>
</dbReference>
<protein>
    <submittedName>
        <fullName evidence="8">DNA mismatch repair protein MutS2</fullName>
    </submittedName>
</protein>
<keyword evidence="6" id="KW-0238">DNA-binding</keyword>
<dbReference type="EMBL" id="AFPZ01000001">
    <property type="protein sequence ID" value="EGQ27998.1"/>
    <property type="molecule type" value="Genomic_DNA"/>
</dbReference>
<dbReference type="PANTHER" id="PTHR48466">
    <property type="entry name" value="OS10G0509000 PROTEIN-RELATED"/>
    <property type="match status" value="1"/>
</dbReference>
<evidence type="ECO:0000256" key="6">
    <source>
        <dbReference type="ARBA" id="ARBA00023125"/>
    </source>
</evidence>
<dbReference type="GO" id="GO:0006298">
    <property type="term" value="P:mismatch repair"/>
    <property type="evidence" value="ECO:0007669"/>
    <property type="project" value="InterPro"/>
</dbReference>
<keyword evidence="4" id="KW-0067">ATP-binding</keyword>
<dbReference type="GO" id="GO:0004519">
    <property type="term" value="F:endonuclease activity"/>
    <property type="evidence" value="ECO:0007669"/>
    <property type="project" value="InterPro"/>
</dbReference>
<dbReference type="Gene3D" id="3.40.50.300">
    <property type="entry name" value="P-loop containing nucleotide triphosphate hydrolases"/>
    <property type="match status" value="1"/>
</dbReference>
<dbReference type="InterPro" id="IPR007696">
    <property type="entry name" value="DNA_mismatch_repair_MutS_core"/>
</dbReference>
<dbReference type="GO" id="GO:0016887">
    <property type="term" value="F:ATP hydrolysis activity"/>
    <property type="evidence" value="ECO:0007669"/>
    <property type="project" value="InterPro"/>
</dbReference>
<dbReference type="STRING" id="759851.SAMN04244570_0918"/>
<dbReference type="FunFam" id="3.40.50.300:FF:000830">
    <property type="entry name" value="Endonuclease MutS2"/>
    <property type="match status" value="1"/>
</dbReference>
<dbReference type="GO" id="GO:0019843">
    <property type="term" value="F:rRNA binding"/>
    <property type="evidence" value="ECO:0007669"/>
    <property type="project" value="UniProtKB-KW"/>
</dbReference>
<dbReference type="InterPro" id="IPR045076">
    <property type="entry name" value="MutS"/>
</dbReference>
<dbReference type="HOGENOM" id="CLU_419540_0_0_9"/>
<evidence type="ECO:0000256" key="1">
    <source>
        <dbReference type="ARBA" id="ARBA00022730"/>
    </source>
</evidence>
<feature type="non-terminal residue" evidence="8">
    <location>
        <position position="1"/>
    </location>
</feature>
<keyword evidence="3" id="KW-0378">Hydrolase</keyword>
<dbReference type="GO" id="GO:0140664">
    <property type="term" value="F:ATP-dependent DNA damage sensor activity"/>
    <property type="evidence" value="ECO:0007669"/>
    <property type="project" value="InterPro"/>
</dbReference>
<dbReference type="GO" id="GO:0045910">
    <property type="term" value="P:negative regulation of DNA recombination"/>
    <property type="evidence" value="ECO:0007669"/>
    <property type="project" value="InterPro"/>
</dbReference>
<dbReference type="Proteomes" id="UP000005316">
    <property type="component" value="Unassembled WGS sequence"/>
</dbReference>
<evidence type="ECO:0000259" key="7">
    <source>
        <dbReference type="PROSITE" id="PS00486"/>
    </source>
</evidence>
<dbReference type="SMART" id="SM00533">
    <property type="entry name" value="MUTSd"/>
    <property type="match status" value="1"/>
</dbReference>
<evidence type="ECO:0000256" key="3">
    <source>
        <dbReference type="ARBA" id="ARBA00022801"/>
    </source>
</evidence>
<evidence type="ECO:0000256" key="5">
    <source>
        <dbReference type="ARBA" id="ARBA00022884"/>
    </source>
</evidence>
<sequence>NFLLGFFIADLFITWRRMKNMNESTFEKLQYNELKEIIKSYCVSGLGKQLFDKLIPSSNLKVVKHRLTETSEARAILDAGGNVPFMGVSNIEHTIDKLEKGIILTPSELLSISDFLRGCRKIKVFMSSKEFFAPTLSSYANSMTEFMSVEEDINFSIKNNQIDSDASKELKRVRHHIQTTEQKIKERLNKFLNSSTNRNYIQEFIISIKNGHYTIPIKSSYKNQIQGTIIEISSKGSTVFMEPSVVGKLSVDLATLKSEESMLEYQILATLTGLVTENLQAIHINIELISQYDMIFAKAKYSKHVDGIEPNINDYGNIKLINCKHPLLSGHVIPLQFQIGSDYRSLIITGPNAGGKTIVLKTIGLVTLATMSGFHITASKETEIAVFERMFVDIGDNQSLENALSTFSSHMKNLSEILRSVNNNTLLLFDEIGSGTEPNEGAALAISLLEEFYLKGCITVATTHYGEIKRFSEMHSDFMNAAMQFNNETLNPLFKLLIGQSGDSNALWISRKMNVPENVLKRAEDYMKNKEYRLERLNESKILRPKTEVEKVKNTIDYQKGDRVKLLDHDDFGIVYKEKDNYSNVTVYYQNQFIEVNEKRLVLELKAEELYPEGYDLDTLFIDYNTRKLNHDIERGSKKALRKIQKEIRNNNK</sequence>
<reference evidence="8 9" key="1">
    <citation type="submission" date="2011-04" db="EMBL/GenBank/DDBJ databases">
        <authorList>
            <person name="Muzny D."/>
            <person name="Qin X."/>
            <person name="Deng J."/>
            <person name="Jiang H."/>
            <person name="Liu Y."/>
            <person name="Qu J."/>
            <person name="Song X.-Z."/>
            <person name="Zhang L."/>
            <person name="Thornton R."/>
            <person name="Coyle M."/>
            <person name="Francisco L."/>
            <person name="Jackson L."/>
            <person name="Javaid M."/>
            <person name="Korchina V."/>
            <person name="Kovar C."/>
            <person name="Mata R."/>
            <person name="Mathew T."/>
            <person name="Ngo R."/>
            <person name="Nguyen L."/>
            <person name="Nguyen N."/>
            <person name="Okwuonu G."/>
            <person name="Ongeri F."/>
            <person name="Pham C."/>
            <person name="Simmons D."/>
            <person name="Wilczek-Boney K."/>
            <person name="Hale W."/>
            <person name="Jakkamsetti A."/>
            <person name="Pham P."/>
            <person name="Ruth R."/>
            <person name="San Lucas F."/>
            <person name="Warren J."/>
            <person name="Zhang J."/>
            <person name="Zhao Z."/>
            <person name="Zhou C."/>
            <person name="Zhu D."/>
            <person name="Lee S."/>
            <person name="Bess C."/>
            <person name="Blankenburg K."/>
            <person name="Forbes L."/>
            <person name="Fu Q."/>
            <person name="Gubbala S."/>
            <person name="Hirani K."/>
            <person name="Jayaseelan J.C."/>
            <person name="Lara F."/>
            <person name="Munidasa M."/>
            <person name="Palculict T."/>
            <person name="Patil S."/>
            <person name="Pu L.-L."/>
            <person name="Saada N."/>
            <person name="Tang L."/>
            <person name="Weissenberger G."/>
            <person name="Zhu Y."/>
            <person name="Hemphill L."/>
            <person name="Shang Y."/>
            <person name="Youmans B."/>
            <person name="Ayvaz T."/>
            <person name="Ross M."/>
            <person name="Santibanez J."/>
            <person name="Aqrawi P."/>
            <person name="Gross S."/>
            <person name="Joshi V."/>
            <person name="Fowler G."/>
            <person name="Nazareth L."/>
            <person name="Reid J."/>
            <person name="Worley K."/>
            <person name="Petrosino J."/>
            <person name="Highlander S."/>
            <person name="Gibbs R."/>
        </authorList>
    </citation>
    <scope>NUCLEOTIDE SEQUENCE [LARGE SCALE GENOMIC DNA]</scope>
    <source>
        <strain evidence="8 9">2681</strain>
    </source>
</reference>
<dbReference type="InterPro" id="IPR005747">
    <property type="entry name" value="MutS2"/>
</dbReference>
<dbReference type="InterPro" id="IPR000432">
    <property type="entry name" value="DNA_mismatch_repair_MutS_C"/>
</dbReference>
<evidence type="ECO:0000256" key="2">
    <source>
        <dbReference type="ARBA" id="ARBA00022741"/>
    </source>
</evidence>
<accession>F9DML0</accession>
<dbReference type="eggNOG" id="COG1193">
    <property type="taxonomic scope" value="Bacteria"/>
</dbReference>
<proteinExistence type="predicted"/>
<dbReference type="GO" id="GO:0005524">
    <property type="term" value="F:ATP binding"/>
    <property type="evidence" value="ECO:0007669"/>
    <property type="project" value="UniProtKB-KW"/>
</dbReference>
<dbReference type="Pfam" id="PF00488">
    <property type="entry name" value="MutS_V"/>
    <property type="match status" value="1"/>
</dbReference>
<dbReference type="InterPro" id="IPR036187">
    <property type="entry name" value="DNA_mismatch_repair_MutS_sf"/>
</dbReference>
<dbReference type="PANTHER" id="PTHR48466:SF2">
    <property type="entry name" value="OS10G0509000 PROTEIN"/>
    <property type="match status" value="1"/>
</dbReference>
<dbReference type="InterPro" id="IPR027417">
    <property type="entry name" value="P-loop_NTPase"/>
</dbReference>
<keyword evidence="2" id="KW-0547">Nucleotide-binding</keyword>
<dbReference type="SUPFAM" id="SSF52540">
    <property type="entry name" value="P-loop containing nucleoside triphosphate hydrolases"/>
    <property type="match status" value="1"/>
</dbReference>
<comment type="caution">
    <text evidence="8">The sequence shown here is derived from an EMBL/GenBank/DDBJ whole genome shotgun (WGS) entry which is preliminary data.</text>
</comment>
<gene>
    <name evidence="8" type="primary">mutS</name>
    <name evidence="8" type="ORF">HMPREF9372_0040</name>
</gene>
<keyword evidence="5" id="KW-0694">RNA-binding</keyword>
<evidence type="ECO:0000313" key="8">
    <source>
        <dbReference type="EMBL" id="EGQ27998.1"/>
    </source>
</evidence>
<feature type="domain" description="DNA mismatch repair proteins mutS family" evidence="7">
    <location>
        <begin position="425"/>
        <end position="441"/>
    </location>
</feature>
<evidence type="ECO:0000313" key="9">
    <source>
        <dbReference type="Proteomes" id="UP000005316"/>
    </source>
</evidence>
<dbReference type="PROSITE" id="PS00486">
    <property type="entry name" value="DNA_MISMATCH_REPAIR_2"/>
    <property type="match status" value="1"/>
</dbReference>
<dbReference type="SUPFAM" id="SSF48334">
    <property type="entry name" value="DNA repair protein MutS, domain III"/>
    <property type="match status" value="1"/>
</dbReference>
<dbReference type="Gene3D" id="1.10.1420.10">
    <property type="match status" value="2"/>
</dbReference>
<dbReference type="NCBIfam" id="TIGR01069">
    <property type="entry name" value="mutS2"/>
    <property type="match status" value="1"/>
</dbReference>
<dbReference type="SMART" id="SM00534">
    <property type="entry name" value="MUTSac"/>
    <property type="match status" value="1"/>
</dbReference>
<name>F9DML0_9BACL</name>